<feature type="transmembrane region" description="Helical" evidence="3">
    <location>
        <begin position="322"/>
        <end position="341"/>
    </location>
</feature>
<feature type="transmembrane region" description="Helical" evidence="3">
    <location>
        <begin position="118"/>
        <end position="139"/>
    </location>
</feature>
<organism evidence="4 5">
    <name type="scientific">Phascolomyces articulosus</name>
    <dbReference type="NCBI Taxonomy" id="60185"/>
    <lineage>
        <taxon>Eukaryota</taxon>
        <taxon>Fungi</taxon>
        <taxon>Fungi incertae sedis</taxon>
        <taxon>Mucoromycota</taxon>
        <taxon>Mucoromycotina</taxon>
        <taxon>Mucoromycetes</taxon>
        <taxon>Mucorales</taxon>
        <taxon>Lichtheimiaceae</taxon>
        <taxon>Phascolomyces</taxon>
    </lineage>
</organism>
<evidence type="ECO:0000256" key="1">
    <source>
        <dbReference type="ARBA" id="ARBA00004141"/>
    </source>
</evidence>
<comment type="similarity">
    <text evidence="2">Belongs to the major facilitator superfamily. Monocarboxylate porter (TC 2.A.1.13) family.</text>
</comment>
<reference evidence="4" key="1">
    <citation type="journal article" date="2022" name="IScience">
        <title>Evolution of zygomycete secretomes and the origins of terrestrial fungal ecologies.</title>
        <authorList>
            <person name="Chang Y."/>
            <person name="Wang Y."/>
            <person name="Mondo S."/>
            <person name="Ahrendt S."/>
            <person name="Andreopoulos W."/>
            <person name="Barry K."/>
            <person name="Beard J."/>
            <person name="Benny G.L."/>
            <person name="Blankenship S."/>
            <person name="Bonito G."/>
            <person name="Cuomo C."/>
            <person name="Desiro A."/>
            <person name="Gervers K.A."/>
            <person name="Hundley H."/>
            <person name="Kuo A."/>
            <person name="LaButti K."/>
            <person name="Lang B.F."/>
            <person name="Lipzen A."/>
            <person name="O'Donnell K."/>
            <person name="Pangilinan J."/>
            <person name="Reynolds N."/>
            <person name="Sandor L."/>
            <person name="Smith M.E."/>
            <person name="Tsang A."/>
            <person name="Grigoriev I.V."/>
            <person name="Stajich J.E."/>
            <person name="Spatafora J.W."/>
        </authorList>
    </citation>
    <scope>NUCLEOTIDE SEQUENCE</scope>
    <source>
        <strain evidence="4">RSA 2281</strain>
    </source>
</reference>
<feature type="transmembrane region" description="Helical" evidence="3">
    <location>
        <begin position="386"/>
        <end position="407"/>
    </location>
</feature>
<feature type="transmembrane region" description="Helical" evidence="3">
    <location>
        <begin position="62"/>
        <end position="82"/>
    </location>
</feature>
<dbReference type="SUPFAM" id="SSF103473">
    <property type="entry name" value="MFS general substrate transporter"/>
    <property type="match status" value="1"/>
</dbReference>
<accession>A0AAD5KPX2</accession>
<keyword evidence="5" id="KW-1185">Reference proteome</keyword>
<comment type="subcellular location">
    <subcellularLocation>
        <location evidence="1">Membrane</location>
        <topology evidence="1">Multi-pass membrane protein</topology>
    </subcellularLocation>
</comment>
<dbReference type="AlphaFoldDB" id="A0AAD5KPX2"/>
<sequence length="419" mass="45344">MTTAADGTKTRRKSVSSSDGYYCWLVVFGSSLASFTVFGTMMSVMQNYCVHHVFGDTDKNRVLISFVGTLCYFISDVFTPFACMLESLIGTQPALLLGTFLVSGGLIASGSATEIWHLYLSHGICFGLGSSIMYIVTMTTTTEWFQGRGKASTAVGIVTSSIGLAGLITPMIMTASNSKLGVDWTFRILGFTFFAANLITTLLVKPKNPKEIKNPKGINDIIQWDLLKHVNLQIWIISAFFQVLCIFVPYFFLPSYATYLGLSTTQGSSLVSVTAAMSCLGRISVGIIADRVGNLNASIIFSLFGGLSSLCIWTFAYNYSTLMAYAVTFGFFGGSYYTILAPTLRFILGAEQFHAGFSLLMVLTSPAIVGPTIASTIESVSPLEPFLSFKLFCGCISIASCVVTLALKLRLHPNILAKI</sequence>
<dbReference type="InterPro" id="IPR036259">
    <property type="entry name" value="MFS_trans_sf"/>
</dbReference>
<dbReference type="Pfam" id="PF07690">
    <property type="entry name" value="MFS_1"/>
    <property type="match status" value="1"/>
</dbReference>
<protein>
    <submittedName>
        <fullName evidence="4">Major facilitator superfamily domain-containing protein</fullName>
    </submittedName>
</protein>
<name>A0AAD5KPX2_9FUNG</name>
<dbReference type="Proteomes" id="UP001209540">
    <property type="component" value="Unassembled WGS sequence"/>
</dbReference>
<dbReference type="GO" id="GO:0016020">
    <property type="term" value="C:membrane"/>
    <property type="evidence" value="ECO:0007669"/>
    <property type="project" value="UniProtKB-SubCell"/>
</dbReference>
<feature type="transmembrane region" description="Helical" evidence="3">
    <location>
        <begin position="184"/>
        <end position="204"/>
    </location>
</feature>
<gene>
    <name evidence="4" type="ORF">BDA99DRAFT_430110</name>
</gene>
<evidence type="ECO:0000256" key="3">
    <source>
        <dbReference type="SAM" id="Phobius"/>
    </source>
</evidence>
<dbReference type="PANTHER" id="PTHR11360">
    <property type="entry name" value="MONOCARBOXYLATE TRANSPORTER"/>
    <property type="match status" value="1"/>
</dbReference>
<proteinExistence type="inferred from homology"/>
<dbReference type="EMBL" id="JAIXMP010000002">
    <property type="protein sequence ID" value="KAI9277087.1"/>
    <property type="molecule type" value="Genomic_DNA"/>
</dbReference>
<keyword evidence="3" id="KW-0812">Transmembrane</keyword>
<dbReference type="Gene3D" id="1.20.1250.20">
    <property type="entry name" value="MFS general substrate transporter like domains"/>
    <property type="match status" value="2"/>
</dbReference>
<reference evidence="4" key="2">
    <citation type="submission" date="2023-02" db="EMBL/GenBank/DDBJ databases">
        <authorList>
            <consortium name="DOE Joint Genome Institute"/>
            <person name="Mondo S.J."/>
            <person name="Chang Y."/>
            <person name="Wang Y."/>
            <person name="Ahrendt S."/>
            <person name="Andreopoulos W."/>
            <person name="Barry K."/>
            <person name="Beard J."/>
            <person name="Benny G.L."/>
            <person name="Blankenship S."/>
            <person name="Bonito G."/>
            <person name="Cuomo C."/>
            <person name="Desiro A."/>
            <person name="Gervers K.A."/>
            <person name="Hundley H."/>
            <person name="Kuo A."/>
            <person name="LaButti K."/>
            <person name="Lang B.F."/>
            <person name="Lipzen A."/>
            <person name="O'Donnell K."/>
            <person name="Pangilinan J."/>
            <person name="Reynolds N."/>
            <person name="Sandor L."/>
            <person name="Smith M.W."/>
            <person name="Tsang A."/>
            <person name="Grigoriev I.V."/>
            <person name="Stajich J.E."/>
            <person name="Spatafora J.W."/>
        </authorList>
    </citation>
    <scope>NUCLEOTIDE SEQUENCE</scope>
    <source>
        <strain evidence="4">RSA 2281</strain>
    </source>
</reference>
<feature type="transmembrane region" description="Helical" evidence="3">
    <location>
        <begin position="232"/>
        <end position="253"/>
    </location>
</feature>
<feature type="transmembrane region" description="Helical" evidence="3">
    <location>
        <begin position="21"/>
        <end position="42"/>
    </location>
</feature>
<dbReference type="PANTHER" id="PTHR11360:SF284">
    <property type="entry name" value="EG:103B4.3 PROTEIN-RELATED"/>
    <property type="match status" value="1"/>
</dbReference>
<comment type="caution">
    <text evidence="4">The sequence shown here is derived from an EMBL/GenBank/DDBJ whole genome shotgun (WGS) entry which is preliminary data.</text>
</comment>
<feature type="transmembrane region" description="Helical" evidence="3">
    <location>
        <begin position="151"/>
        <end position="172"/>
    </location>
</feature>
<evidence type="ECO:0000256" key="2">
    <source>
        <dbReference type="ARBA" id="ARBA00006727"/>
    </source>
</evidence>
<dbReference type="InterPro" id="IPR050327">
    <property type="entry name" value="Proton-linked_MCT"/>
</dbReference>
<dbReference type="GO" id="GO:0022857">
    <property type="term" value="F:transmembrane transporter activity"/>
    <property type="evidence" value="ECO:0007669"/>
    <property type="project" value="InterPro"/>
</dbReference>
<evidence type="ECO:0000313" key="5">
    <source>
        <dbReference type="Proteomes" id="UP001209540"/>
    </source>
</evidence>
<feature type="transmembrane region" description="Helical" evidence="3">
    <location>
        <begin position="295"/>
        <end position="316"/>
    </location>
</feature>
<feature type="transmembrane region" description="Helical" evidence="3">
    <location>
        <begin position="94"/>
        <end position="112"/>
    </location>
</feature>
<keyword evidence="3" id="KW-0472">Membrane</keyword>
<feature type="transmembrane region" description="Helical" evidence="3">
    <location>
        <begin position="259"/>
        <end position="283"/>
    </location>
</feature>
<dbReference type="InterPro" id="IPR011701">
    <property type="entry name" value="MFS"/>
</dbReference>
<keyword evidence="3" id="KW-1133">Transmembrane helix</keyword>
<evidence type="ECO:0000313" key="4">
    <source>
        <dbReference type="EMBL" id="KAI9277087.1"/>
    </source>
</evidence>
<feature type="transmembrane region" description="Helical" evidence="3">
    <location>
        <begin position="353"/>
        <end position="374"/>
    </location>
</feature>